<proteinExistence type="predicted"/>
<accession>A0A951UIC8</accession>
<evidence type="ECO:0000313" key="6">
    <source>
        <dbReference type="Proteomes" id="UP000715781"/>
    </source>
</evidence>
<feature type="repeat" description="WD" evidence="3">
    <location>
        <begin position="672"/>
        <end position="713"/>
    </location>
</feature>
<evidence type="ECO:0000256" key="1">
    <source>
        <dbReference type="ARBA" id="ARBA00022574"/>
    </source>
</evidence>
<feature type="repeat" description="WD" evidence="3">
    <location>
        <begin position="926"/>
        <end position="967"/>
    </location>
</feature>
<feature type="repeat" description="WD" evidence="3">
    <location>
        <begin position="1103"/>
        <end position="1144"/>
    </location>
</feature>
<dbReference type="PANTHER" id="PTHR19848:SF8">
    <property type="entry name" value="F-BOX AND WD REPEAT DOMAIN CONTAINING 7"/>
    <property type="match status" value="1"/>
</dbReference>
<dbReference type="PRINTS" id="PR00364">
    <property type="entry name" value="DISEASERSIST"/>
</dbReference>
<feature type="repeat" description="WD" evidence="3">
    <location>
        <begin position="1061"/>
        <end position="1102"/>
    </location>
</feature>
<feature type="repeat" description="WD" evidence="3">
    <location>
        <begin position="1145"/>
        <end position="1186"/>
    </location>
</feature>
<evidence type="ECO:0000256" key="3">
    <source>
        <dbReference type="PROSITE-ProRule" id="PRU00221"/>
    </source>
</evidence>
<dbReference type="SUPFAM" id="SSF50998">
    <property type="entry name" value="Quinoprotein alcohol dehydrogenase-like"/>
    <property type="match status" value="2"/>
</dbReference>
<evidence type="ECO:0000259" key="4">
    <source>
        <dbReference type="SMART" id="SM00382"/>
    </source>
</evidence>
<reference evidence="5" key="2">
    <citation type="journal article" date="2022" name="Microbiol. Resour. Announc.">
        <title>Metagenome Sequencing to Explore Phylogenomics of Terrestrial Cyanobacteria.</title>
        <authorList>
            <person name="Ward R.D."/>
            <person name="Stajich J.E."/>
            <person name="Johansen J.R."/>
            <person name="Huntemann M."/>
            <person name="Clum A."/>
            <person name="Foster B."/>
            <person name="Foster B."/>
            <person name="Roux S."/>
            <person name="Palaniappan K."/>
            <person name="Varghese N."/>
            <person name="Mukherjee S."/>
            <person name="Reddy T.B.K."/>
            <person name="Daum C."/>
            <person name="Copeland A."/>
            <person name="Chen I.A."/>
            <person name="Ivanova N.N."/>
            <person name="Kyrpides N.C."/>
            <person name="Shapiro N."/>
            <person name="Eloe-Fadrosh E.A."/>
            <person name="Pietrasiak N."/>
        </authorList>
    </citation>
    <scope>NUCLEOTIDE SEQUENCE</scope>
    <source>
        <strain evidence="5">JT2-VF2</strain>
    </source>
</reference>
<feature type="repeat" description="WD" evidence="3">
    <location>
        <begin position="714"/>
        <end position="755"/>
    </location>
</feature>
<dbReference type="InterPro" id="IPR020472">
    <property type="entry name" value="WD40_PAC1"/>
</dbReference>
<dbReference type="PANTHER" id="PTHR19848">
    <property type="entry name" value="WD40 REPEAT PROTEIN"/>
    <property type="match status" value="1"/>
</dbReference>
<organism evidence="5 6">
    <name type="scientific">Mojavia pulchra JT2-VF2</name>
    <dbReference type="NCBI Taxonomy" id="287848"/>
    <lineage>
        <taxon>Bacteria</taxon>
        <taxon>Bacillati</taxon>
        <taxon>Cyanobacteriota</taxon>
        <taxon>Cyanophyceae</taxon>
        <taxon>Nostocales</taxon>
        <taxon>Nostocaceae</taxon>
    </lineage>
</organism>
<dbReference type="AlphaFoldDB" id="A0A951UIC8"/>
<dbReference type="InterPro" id="IPR002182">
    <property type="entry name" value="NB-ARC"/>
</dbReference>
<evidence type="ECO:0000256" key="2">
    <source>
        <dbReference type="ARBA" id="ARBA00022737"/>
    </source>
</evidence>
<dbReference type="PRINTS" id="PR00320">
    <property type="entry name" value="GPROTEINBRPT"/>
</dbReference>
<evidence type="ECO:0000313" key="5">
    <source>
        <dbReference type="EMBL" id="MBW4564572.1"/>
    </source>
</evidence>
<feature type="repeat" description="WD" evidence="3">
    <location>
        <begin position="884"/>
        <end position="925"/>
    </location>
</feature>
<dbReference type="Gene3D" id="3.40.50.300">
    <property type="entry name" value="P-loop containing nucleotide triphosphate hydrolases"/>
    <property type="match status" value="1"/>
</dbReference>
<keyword evidence="2" id="KW-0677">Repeat</keyword>
<dbReference type="EMBL" id="JAHHHN010000023">
    <property type="protein sequence ID" value="MBW4564572.1"/>
    <property type="molecule type" value="Genomic_DNA"/>
</dbReference>
<feature type="repeat" description="WD" evidence="3">
    <location>
        <begin position="800"/>
        <end position="841"/>
    </location>
</feature>
<dbReference type="PROSITE" id="PS00678">
    <property type="entry name" value="WD_REPEATS_1"/>
    <property type="match status" value="7"/>
</dbReference>
<feature type="repeat" description="WD" evidence="3">
    <location>
        <begin position="588"/>
        <end position="629"/>
    </location>
</feature>
<dbReference type="SUPFAM" id="SSF141571">
    <property type="entry name" value="Pentapeptide repeat-like"/>
    <property type="match status" value="1"/>
</dbReference>
<keyword evidence="1 3" id="KW-0853">WD repeat</keyword>
<dbReference type="PROSITE" id="PS50082">
    <property type="entry name" value="WD_REPEATS_2"/>
    <property type="match status" value="12"/>
</dbReference>
<comment type="caution">
    <text evidence="5">The sequence shown here is derived from an EMBL/GenBank/DDBJ whole genome shotgun (WGS) entry which is preliminary data.</text>
</comment>
<dbReference type="SMART" id="SM00320">
    <property type="entry name" value="WD40"/>
    <property type="match status" value="14"/>
</dbReference>
<dbReference type="CDD" id="cd00200">
    <property type="entry name" value="WD40"/>
    <property type="match status" value="2"/>
</dbReference>
<dbReference type="Pfam" id="PF00931">
    <property type="entry name" value="NB-ARC"/>
    <property type="match status" value="1"/>
</dbReference>
<dbReference type="SUPFAM" id="SSF52540">
    <property type="entry name" value="P-loop containing nucleoside triphosphate hydrolases"/>
    <property type="match status" value="1"/>
</dbReference>
<protein>
    <submittedName>
        <fullName evidence="5">PD40 domain-containing protein</fullName>
    </submittedName>
</protein>
<dbReference type="SMART" id="SM00382">
    <property type="entry name" value="AAA"/>
    <property type="match status" value="1"/>
</dbReference>
<dbReference type="InterPro" id="IPR011047">
    <property type="entry name" value="Quinoprotein_ADH-like_sf"/>
</dbReference>
<dbReference type="InterPro" id="IPR015943">
    <property type="entry name" value="WD40/YVTN_repeat-like_dom_sf"/>
</dbReference>
<feature type="domain" description="AAA+ ATPase" evidence="4">
    <location>
        <begin position="154"/>
        <end position="358"/>
    </location>
</feature>
<feature type="repeat" description="WD" evidence="3">
    <location>
        <begin position="630"/>
        <end position="671"/>
    </location>
</feature>
<dbReference type="InterPro" id="IPR003593">
    <property type="entry name" value="AAA+_ATPase"/>
</dbReference>
<sequence>MASHILPEPEEFKEAADFWNLDKLYVDLASAKKKGLTPTEKRLLRALLCGYSPAEIADKVYKTQNANAVRVTLSNSLYRYVEDLFTSLGQENFKIKSWNRIPYYLEKFGYKKSFYLHQTVRNKYHDWGEANDVSVFYGRNADIAQLKHWIVGERCRLLALLGIGGIGKSTLAVKLAQQIQDEFEYIIWLSLRNAPMIEDVLTHLIKFISQHQVNHLPTNPAKLISSLLELLSSRRCLIILDNVETILSSAIGTGDYLSGYEGYGELFQRVGEVPHQSCLILTSREKPKQVASLEGKTFPVRSFQLSGLKVTEAQQIFKAKGEFDATEEEWQKITHLYSGNPLALKIISTTIQDLFASNISDFLAQGTAVFGDISNLLKQQFNRLSQLEKEVMYWLAINREAVTITEIQADIVSPVTLPKLLEALDSLSRRYLIEVSKYAKNSASKITQQPVVMEYVNTCIIEQIYNEIANNKINFLNSHALMKATSDDYIRSIQQRLIIQEIVTRLHQKFVTRNKIENHFKNLLAQQQQQSPLEPGYLIGNIINILCYLKVDLSGYDFSYLTVWQAYLAGINLQNVNFSRADLAKSSFIQTNSYMSAIAFSPDGKILAIGDGNGKICLWQIADNQQLMLIKAHQGWMRCLAFSPDGKLVVSGGSDCLLSCFDTINGRRVQTFSGHTQPLITVTFINEGQQIVSIASDKTYKIWNIADGRCVRSISANNEKITAIALSPDGKTLATASLDQTIKLLDTTSGNLTTFRTDHSCQITALAFNLDGRILAIGGANADATIHLWDISHKNCLIKSSGHTLSIKSIAFSPDGKTFASSSRDQTVRLWNIFNGECCQILQGHSDEVLAITFSPDGQNLVSLSTDETIKLWDISKGQVLRTWYGYSQPINSVSFSFDGKLIASGHHDQKIRLWNVSTGEVVSTLVGHQNSIASVALSPDGKMLASGSEDETAKLWDIATAEILQTWYLPGREIWSINFSPDGKTLAVGCDGITLANNIDHDEVRLWDLASPECERIFAGHNSAVYSVEFSHDGKILATGSTDLTLKLWNIATGEILHSLTGHQSAVLSVKFSPDNKTIASASIDGTIRFWNVETGECREVIIKHYRGICAIAFSPDGKTIASAGCDSTIKLWSISTGDCLQTLQGHSKDVYSVAFSPDGQLLASSSGDGTIKIWDIFTSTCIRTIRCDRPYEGMKITDVTGVTPAVIATLKSLGAVS</sequence>
<dbReference type="GO" id="GO:0043531">
    <property type="term" value="F:ADP binding"/>
    <property type="evidence" value="ECO:0007669"/>
    <property type="project" value="InterPro"/>
</dbReference>
<name>A0A951UIC8_9NOST</name>
<dbReference type="InterPro" id="IPR019775">
    <property type="entry name" value="WD40_repeat_CS"/>
</dbReference>
<dbReference type="PROSITE" id="PS50294">
    <property type="entry name" value="WD_REPEATS_REGION"/>
    <property type="match status" value="10"/>
</dbReference>
<reference evidence="5" key="1">
    <citation type="submission" date="2021-05" db="EMBL/GenBank/DDBJ databases">
        <authorList>
            <person name="Pietrasiak N."/>
            <person name="Ward R."/>
            <person name="Stajich J.E."/>
            <person name="Kurbessoian T."/>
        </authorList>
    </citation>
    <scope>NUCLEOTIDE SEQUENCE</scope>
    <source>
        <strain evidence="5">JT2-VF2</strain>
    </source>
</reference>
<feature type="repeat" description="WD" evidence="3">
    <location>
        <begin position="842"/>
        <end position="883"/>
    </location>
</feature>
<dbReference type="InterPro" id="IPR001680">
    <property type="entry name" value="WD40_rpt"/>
</dbReference>
<dbReference type="Pfam" id="PF00400">
    <property type="entry name" value="WD40"/>
    <property type="match status" value="14"/>
</dbReference>
<gene>
    <name evidence="5" type="ORF">KME32_26275</name>
</gene>
<dbReference type="InterPro" id="IPR027417">
    <property type="entry name" value="P-loop_NTPase"/>
</dbReference>
<dbReference type="Proteomes" id="UP000715781">
    <property type="component" value="Unassembled WGS sequence"/>
</dbReference>
<dbReference type="Gene3D" id="2.130.10.10">
    <property type="entry name" value="YVTN repeat-like/Quinoprotein amine dehydrogenase"/>
    <property type="match status" value="5"/>
</dbReference>
<feature type="repeat" description="WD" evidence="3">
    <location>
        <begin position="1019"/>
        <end position="1060"/>
    </location>
</feature>